<keyword evidence="6" id="KW-1185">Reference proteome</keyword>
<organism evidence="5 6">
    <name type="scientific">Effrenium voratum</name>
    <dbReference type="NCBI Taxonomy" id="2562239"/>
    <lineage>
        <taxon>Eukaryota</taxon>
        <taxon>Sar</taxon>
        <taxon>Alveolata</taxon>
        <taxon>Dinophyceae</taxon>
        <taxon>Suessiales</taxon>
        <taxon>Symbiodiniaceae</taxon>
        <taxon>Effrenium</taxon>
    </lineage>
</organism>
<evidence type="ECO:0000256" key="4">
    <source>
        <dbReference type="SAM" id="Phobius"/>
    </source>
</evidence>
<keyword evidence="1" id="KW-0677">Repeat</keyword>
<dbReference type="Proteomes" id="UP001178507">
    <property type="component" value="Unassembled WGS sequence"/>
</dbReference>
<feature type="region of interest" description="Disordered" evidence="3">
    <location>
        <begin position="1"/>
        <end position="35"/>
    </location>
</feature>
<evidence type="ECO:0000313" key="5">
    <source>
        <dbReference type="EMBL" id="CAJ1402536.1"/>
    </source>
</evidence>
<dbReference type="InterPro" id="IPR011990">
    <property type="entry name" value="TPR-like_helical_dom_sf"/>
</dbReference>
<evidence type="ECO:0000256" key="3">
    <source>
        <dbReference type="SAM" id="MobiDB-lite"/>
    </source>
</evidence>
<reference evidence="5" key="1">
    <citation type="submission" date="2023-08" db="EMBL/GenBank/DDBJ databases">
        <authorList>
            <person name="Chen Y."/>
            <person name="Shah S."/>
            <person name="Dougan E. K."/>
            <person name="Thang M."/>
            <person name="Chan C."/>
        </authorList>
    </citation>
    <scope>NUCLEOTIDE SEQUENCE</scope>
</reference>
<dbReference type="Pfam" id="PF14559">
    <property type="entry name" value="TPR_19"/>
    <property type="match status" value="1"/>
</dbReference>
<dbReference type="GO" id="GO:0006620">
    <property type="term" value="P:post-translational protein targeting to endoplasmic reticulum membrane"/>
    <property type="evidence" value="ECO:0007669"/>
    <property type="project" value="TreeGrafter"/>
</dbReference>
<keyword evidence="4" id="KW-1133">Transmembrane helix</keyword>
<keyword evidence="4" id="KW-0812">Transmembrane</keyword>
<feature type="transmembrane region" description="Helical" evidence="4">
    <location>
        <begin position="164"/>
        <end position="183"/>
    </location>
</feature>
<dbReference type="SUPFAM" id="SSF48452">
    <property type="entry name" value="TPR-like"/>
    <property type="match status" value="1"/>
</dbReference>
<keyword evidence="4" id="KW-0472">Membrane</keyword>
<dbReference type="Gene3D" id="1.25.40.10">
    <property type="entry name" value="Tetratricopeptide repeat domain"/>
    <property type="match status" value="1"/>
</dbReference>
<dbReference type="GO" id="GO:0072380">
    <property type="term" value="C:TRC complex"/>
    <property type="evidence" value="ECO:0007669"/>
    <property type="project" value="TreeGrafter"/>
</dbReference>
<dbReference type="EMBL" id="CAUJNA010003454">
    <property type="protein sequence ID" value="CAJ1402536.1"/>
    <property type="molecule type" value="Genomic_DNA"/>
</dbReference>
<dbReference type="PANTHER" id="PTHR45831:SF2">
    <property type="entry name" value="LD24721P"/>
    <property type="match status" value="1"/>
</dbReference>
<protein>
    <submittedName>
        <fullName evidence="5">Uncharacterized protein</fullName>
    </submittedName>
</protein>
<keyword evidence="2" id="KW-0802">TPR repeat</keyword>
<evidence type="ECO:0000313" key="6">
    <source>
        <dbReference type="Proteomes" id="UP001178507"/>
    </source>
</evidence>
<proteinExistence type="predicted"/>
<accession>A0AA36JB93</accession>
<dbReference type="GO" id="GO:0016020">
    <property type="term" value="C:membrane"/>
    <property type="evidence" value="ECO:0007669"/>
    <property type="project" value="TreeGrafter"/>
</dbReference>
<dbReference type="PANTHER" id="PTHR45831">
    <property type="entry name" value="LD24721P"/>
    <property type="match status" value="1"/>
</dbReference>
<comment type="caution">
    <text evidence="5">The sequence shown here is derived from an EMBL/GenBank/DDBJ whole genome shotgun (WGS) entry which is preliminary data.</text>
</comment>
<dbReference type="GO" id="GO:0060090">
    <property type="term" value="F:molecular adaptor activity"/>
    <property type="evidence" value="ECO:0007669"/>
    <property type="project" value="TreeGrafter"/>
</dbReference>
<sequence length="658" mass="72143">MAGDRAIAGKDEESKDEEDEKPEPTATKLNHEGVQAFGRGDFPKAVVAFTEAYRLLEEAPVLNADDVASRARQRELAVTLVNRARAQLGVGSAQEAEQDAKEAARIDPAYSRAKTVLAEAYQKQGRSAEAMALMQETAAGDKEVVALQRLPELLRASAWRGLRAYGLVFAVLALLLWLHRVLALDALLGRQPSLGAPEIQRLLSYTSGYGVASFHTRLRPDQIEDATRSVVLRTASPQEWSEFIGQAFGRNTPREDGKLLLLSWGDVPTQKQGKGKAPSAWLGVLAFVPKDAQPSLHGLPERAAFGRLVRLGHSGRTWVQKHFGLGSAAGGLLPLALHVQGTVADEQVLPMKLTLHRLVLVLVLLVASFFGHRIYVAAMSLCNVQRHPAVAALAESNGRFLAAVEKELCETAPEMPPRVVEDGRVIITMSWFIHMPGNLTFLSRLCQPLMTLTGMLGIAGGPRKAQGEGPRPPSGLLQNLIGVVWQLPNWFHLLRRSLPGTVQVSPLWEVQLGFRQDQAVPPKGGVILWDAPRGHFVDIIGELKDMEKLSREIATRQAVAIKVITSSAISESGGMQQQAEGGLDPRSMTLERCYEVLRLSREEVRAAQSSSKEEAKSLLARVFRLRVMEDIDAEKRKVEELTLALDVLMRRLSLSLEM</sequence>
<gene>
    <name evidence="5" type="ORF">EVOR1521_LOCUS25391</name>
</gene>
<dbReference type="InterPro" id="IPR047150">
    <property type="entry name" value="SGT"/>
</dbReference>
<evidence type="ECO:0000256" key="2">
    <source>
        <dbReference type="ARBA" id="ARBA00022803"/>
    </source>
</evidence>
<name>A0AA36JB93_9DINO</name>
<evidence type="ECO:0000256" key="1">
    <source>
        <dbReference type="ARBA" id="ARBA00022737"/>
    </source>
</evidence>
<dbReference type="AlphaFoldDB" id="A0AA36JB93"/>